<dbReference type="InterPro" id="IPR009057">
    <property type="entry name" value="Homeodomain-like_sf"/>
</dbReference>
<gene>
    <name evidence="3" type="ORF">BJ508DRAFT_189802</name>
</gene>
<name>A0A3N4HFB0_ASCIM</name>
<sequence>SATLSINKVAALYGVPARTLSGRLNGRQDRHTAHEDQQLLTAAQETILVEWIIRYSTWGLSPRKTLVEEMAFRIADIQDVRIYRIGVHWYERFVIRQSSRISSSLSVTLE</sequence>
<dbReference type="AlphaFoldDB" id="A0A3N4HFB0"/>
<keyword evidence="1" id="KW-0238">DNA-binding</keyword>
<protein>
    <recommendedName>
        <fullName evidence="2">HTH CENPB-type domain-containing protein</fullName>
    </recommendedName>
</protein>
<feature type="domain" description="HTH CENPB-type" evidence="2">
    <location>
        <begin position="32"/>
        <end position="103"/>
    </location>
</feature>
<dbReference type="EMBL" id="ML119916">
    <property type="protein sequence ID" value="RPA71578.1"/>
    <property type="molecule type" value="Genomic_DNA"/>
</dbReference>
<feature type="non-terminal residue" evidence="3">
    <location>
        <position position="1"/>
    </location>
</feature>
<dbReference type="InterPro" id="IPR006600">
    <property type="entry name" value="HTH_CenpB_DNA-bd_dom"/>
</dbReference>
<evidence type="ECO:0000313" key="3">
    <source>
        <dbReference type="EMBL" id="RPA71578.1"/>
    </source>
</evidence>
<dbReference type="Proteomes" id="UP000275078">
    <property type="component" value="Unassembled WGS sequence"/>
</dbReference>
<evidence type="ECO:0000313" key="4">
    <source>
        <dbReference type="Proteomes" id="UP000275078"/>
    </source>
</evidence>
<dbReference type="SUPFAM" id="SSF46689">
    <property type="entry name" value="Homeodomain-like"/>
    <property type="match status" value="1"/>
</dbReference>
<organism evidence="3 4">
    <name type="scientific">Ascobolus immersus RN42</name>
    <dbReference type="NCBI Taxonomy" id="1160509"/>
    <lineage>
        <taxon>Eukaryota</taxon>
        <taxon>Fungi</taxon>
        <taxon>Dikarya</taxon>
        <taxon>Ascomycota</taxon>
        <taxon>Pezizomycotina</taxon>
        <taxon>Pezizomycetes</taxon>
        <taxon>Pezizales</taxon>
        <taxon>Ascobolaceae</taxon>
        <taxon>Ascobolus</taxon>
    </lineage>
</organism>
<reference evidence="3 4" key="1">
    <citation type="journal article" date="2018" name="Nat. Ecol. Evol.">
        <title>Pezizomycetes genomes reveal the molecular basis of ectomycorrhizal truffle lifestyle.</title>
        <authorList>
            <person name="Murat C."/>
            <person name="Payen T."/>
            <person name="Noel B."/>
            <person name="Kuo A."/>
            <person name="Morin E."/>
            <person name="Chen J."/>
            <person name="Kohler A."/>
            <person name="Krizsan K."/>
            <person name="Balestrini R."/>
            <person name="Da Silva C."/>
            <person name="Montanini B."/>
            <person name="Hainaut M."/>
            <person name="Levati E."/>
            <person name="Barry K.W."/>
            <person name="Belfiori B."/>
            <person name="Cichocki N."/>
            <person name="Clum A."/>
            <person name="Dockter R.B."/>
            <person name="Fauchery L."/>
            <person name="Guy J."/>
            <person name="Iotti M."/>
            <person name="Le Tacon F."/>
            <person name="Lindquist E.A."/>
            <person name="Lipzen A."/>
            <person name="Malagnac F."/>
            <person name="Mello A."/>
            <person name="Molinier V."/>
            <person name="Miyauchi S."/>
            <person name="Poulain J."/>
            <person name="Riccioni C."/>
            <person name="Rubini A."/>
            <person name="Sitrit Y."/>
            <person name="Splivallo R."/>
            <person name="Traeger S."/>
            <person name="Wang M."/>
            <person name="Zifcakova L."/>
            <person name="Wipf D."/>
            <person name="Zambonelli A."/>
            <person name="Paolocci F."/>
            <person name="Nowrousian M."/>
            <person name="Ottonello S."/>
            <person name="Baldrian P."/>
            <person name="Spatafora J.W."/>
            <person name="Henrissat B."/>
            <person name="Nagy L.G."/>
            <person name="Aury J.M."/>
            <person name="Wincker P."/>
            <person name="Grigoriev I.V."/>
            <person name="Bonfante P."/>
            <person name="Martin F.M."/>
        </authorList>
    </citation>
    <scope>NUCLEOTIDE SEQUENCE [LARGE SCALE GENOMIC DNA]</scope>
    <source>
        <strain evidence="3 4">RN42</strain>
    </source>
</reference>
<dbReference type="OrthoDB" id="3942738at2759"/>
<evidence type="ECO:0000256" key="1">
    <source>
        <dbReference type="ARBA" id="ARBA00023125"/>
    </source>
</evidence>
<evidence type="ECO:0000259" key="2">
    <source>
        <dbReference type="PROSITE" id="PS51253"/>
    </source>
</evidence>
<dbReference type="PROSITE" id="PS51253">
    <property type="entry name" value="HTH_CENPB"/>
    <property type="match status" value="1"/>
</dbReference>
<keyword evidence="4" id="KW-1185">Reference proteome</keyword>
<accession>A0A3N4HFB0</accession>
<dbReference type="GO" id="GO:0003677">
    <property type="term" value="F:DNA binding"/>
    <property type="evidence" value="ECO:0007669"/>
    <property type="project" value="UniProtKB-KW"/>
</dbReference>
<feature type="non-terminal residue" evidence="3">
    <location>
        <position position="110"/>
    </location>
</feature>
<proteinExistence type="predicted"/>